<protein>
    <submittedName>
        <fullName evidence="8">Translational initiation factor 1</fullName>
    </submittedName>
</protein>
<dbReference type="InterPro" id="IPR012340">
    <property type="entry name" value="NA-bd_OB-fold"/>
</dbReference>
<accession>A0A6M8U173</accession>
<dbReference type="PANTHER" id="PTHR33370">
    <property type="entry name" value="TRANSLATION INITIATION FACTOR IF-1, CHLOROPLASTIC"/>
    <property type="match status" value="1"/>
</dbReference>
<dbReference type="EMBL" id="MK820623">
    <property type="protein sequence ID" value="QKJ81418.1"/>
    <property type="molecule type" value="Genomic_DNA"/>
</dbReference>
<comment type="subunit">
    <text evidence="3">Component of the 30S ribosomal translation pre-initiation complex which assembles on the 30S ribosome in the order IF-2 and IF-3, IF-1 and N-formylmethionyl-tRNA(fMet); mRNA recruitment can occur at any time during PIC assembly.</text>
</comment>
<dbReference type="Gene3D" id="2.40.50.140">
    <property type="entry name" value="Nucleic acid-binding proteins"/>
    <property type="match status" value="1"/>
</dbReference>
<evidence type="ECO:0000256" key="2">
    <source>
        <dbReference type="ARBA" id="ARBA00010939"/>
    </source>
</evidence>
<dbReference type="InterPro" id="IPR006196">
    <property type="entry name" value="RNA-binding_domain_S1_IF1"/>
</dbReference>
<evidence type="ECO:0000259" key="7">
    <source>
        <dbReference type="PROSITE" id="PS50832"/>
    </source>
</evidence>
<reference evidence="8" key="1">
    <citation type="journal article" date="2020" name="Ann. Bot.">
        <title>Insights into phylogeny, age and evolution of Allium (Amaryllidaceae) based on the whole plastome sequences.</title>
        <authorList>
            <person name="Xie D.-F."/>
            <person name="Tan J.-B."/>
            <person name="Yu Y."/>
            <person name="Gui L.-J."/>
            <person name="Su D.-M."/>
            <person name="Zhou S.-D."/>
            <person name="He X.-J."/>
        </authorList>
    </citation>
    <scope>NUCLEOTIDE SEQUENCE</scope>
</reference>
<dbReference type="GO" id="GO:0003723">
    <property type="term" value="F:RNA binding"/>
    <property type="evidence" value="ECO:0007669"/>
    <property type="project" value="InterPro"/>
</dbReference>
<dbReference type="GO" id="GO:0043022">
    <property type="term" value="F:ribosome binding"/>
    <property type="evidence" value="ECO:0007669"/>
    <property type="project" value="TreeGrafter"/>
</dbReference>
<keyword evidence="4 6" id="KW-0396">Initiation factor</keyword>
<comment type="similarity">
    <text evidence="2">Belongs to the IF-1 family.</text>
</comment>
<dbReference type="AlphaFoldDB" id="A0A6M8U173"/>
<dbReference type="PROSITE" id="PS50832">
    <property type="entry name" value="S1_IF1_TYPE"/>
    <property type="match status" value="1"/>
</dbReference>
<keyword evidence="8" id="KW-0934">Plastid</keyword>
<evidence type="ECO:0000256" key="5">
    <source>
        <dbReference type="ARBA" id="ARBA00022917"/>
    </source>
</evidence>
<evidence type="ECO:0000256" key="6">
    <source>
        <dbReference type="PROSITE-ProRule" id="PRU00181"/>
    </source>
</evidence>
<dbReference type="GO" id="GO:0005829">
    <property type="term" value="C:cytosol"/>
    <property type="evidence" value="ECO:0007669"/>
    <property type="project" value="TreeGrafter"/>
</dbReference>
<evidence type="ECO:0000256" key="1">
    <source>
        <dbReference type="ARBA" id="ARBA00003935"/>
    </source>
</evidence>
<keyword evidence="5 6" id="KW-0648">Protein biosynthesis</keyword>
<dbReference type="PANTHER" id="PTHR33370:SF1">
    <property type="entry name" value="TRANSLATION INITIATION FACTOR IF-1, CHLOROPLASTIC"/>
    <property type="match status" value="1"/>
</dbReference>
<feature type="domain" description="S1-like" evidence="7">
    <location>
        <begin position="24"/>
        <end position="71"/>
    </location>
</feature>
<evidence type="ECO:0000256" key="3">
    <source>
        <dbReference type="ARBA" id="ARBA00011599"/>
    </source>
</evidence>
<dbReference type="InterPro" id="IPR004368">
    <property type="entry name" value="TIF_IF1"/>
</dbReference>
<evidence type="ECO:0000256" key="4">
    <source>
        <dbReference type="ARBA" id="ARBA00022540"/>
    </source>
</evidence>
<dbReference type="SUPFAM" id="SSF50249">
    <property type="entry name" value="Nucleic acid-binding proteins"/>
    <property type="match status" value="1"/>
</dbReference>
<gene>
    <name evidence="8" type="primary">infA</name>
</gene>
<comment type="function">
    <text evidence="1">One of the essential components for the initiation of protein synthesis. Stabilizes the binding of IF-2 and IF-3 on the 30S subunit to which N-formylmethionyl-tRNA(fMet) subsequently binds. Helps modulate mRNA selection, yielding the 30S pre-initiation complex (PIC). Upon addition of the 50S ribosomal subunit IF-1, IF-2 and IF-3 are released leaving the mature 70S translation initiation complex.</text>
</comment>
<proteinExistence type="inferred from homology"/>
<dbReference type="GO" id="GO:0003743">
    <property type="term" value="F:translation initiation factor activity"/>
    <property type="evidence" value="ECO:0007669"/>
    <property type="project" value="UniProtKB-UniRule"/>
</dbReference>
<organism evidence="8">
    <name type="scientific">Allium tuberosum</name>
    <name type="common">Garlic chives</name>
    <dbReference type="NCBI Taxonomy" id="4683"/>
    <lineage>
        <taxon>Eukaryota</taxon>
        <taxon>Viridiplantae</taxon>
        <taxon>Streptophyta</taxon>
        <taxon>Embryophyta</taxon>
        <taxon>Tracheophyta</taxon>
        <taxon>Spermatophyta</taxon>
        <taxon>Magnoliopsida</taxon>
        <taxon>Liliopsida</taxon>
        <taxon>Asparagales</taxon>
        <taxon>Amaryllidaceae</taxon>
        <taxon>Allioideae</taxon>
        <taxon>Allieae</taxon>
        <taxon>Allium</taxon>
    </lineage>
</organism>
<keyword evidence="8" id="KW-0150">Chloroplast</keyword>
<evidence type="ECO:0000313" key="8">
    <source>
        <dbReference type="EMBL" id="QKJ81418.1"/>
    </source>
</evidence>
<name>A0A6M8U173_ALLTU</name>
<sequence>MKRLRERLIFMKVYLLNHFQWYALRIRLYNEDLILGSISGRIRRSLIRTLPGNRIKIEIRQYYSHQGTYNL</sequence>
<geneLocation type="chloroplast" evidence="8"/>